<dbReference type="EMBL" id="BART01006110">
    <property type="protein sequence ID" value="GAG57934.1"/>
    <property type="molecule type" value="Genomic_DNA"/>
</dbReference>
<organism evidence="1">
    <name type="scientific">marine sediment metagenome</name>
    <dbReference type="NCBI Taxonomy" id="412755"/>
    <lineage>
        <taxon>unclassified sequences</taxon>
        <taxon>metagenomes</taxon>
        <taxon>ecological metagenomes</taxon>
    </lineage>
</organism>
<protein>
    <submittedName>
        <fullName evidence="1">Uncharacterized protein</fullName>
    </submittedName>
</protein>
<feature type="non-terminal residue" evidence="1">
    <location>
        <position position="540"/>
    </location>
</feature>
<sequence length="540" mass="63799">LEDVVKDERKAKILVKEFLCEFSNLENIALILSISNEFYSILKTVLDKTDRLDIKFEEFLINELELDLIDTIIQEIKRSPVTKKKLYFKPVLIQDNQIKLIKKAVRHGNSFIDTELMIILNYLILKYGKAKNTVIIIPELPQETYQNILQRWMIEKIEERIGAPPNTVKWWDYSLLKELLTISPNLAAPCPLMKIKEWYNYQTQLFGKKNVPSLERIARNLAADGLIDFNDYTIQFKHQYVLKIFKKHLDKSDLTLVNIKTLWDAEAELTTIPRLGPFKDAFEHINSLPHLLYEEKNREKLAYGLIYHHLDIDVSIPSQDALDKILVDILNRVIDFELEHLFSLFKNLNEKREQFFTQYRRNEPRTWNLFGEKWIRILNSEFDPNVLSNIIKEVALSDVSLADDLSKKICTVSQENFLNLFSENIRIFNLLDNLSTFQPFLIEVIPLYQWEKAQEIGHKTLKGILQNISLIIDQIIENLKRGKEKNQIYNSDEEKIVQKSFVYNFFSALNKHVQWKTLNWNELQIDEFNHFLSLFGRFLE</sequence>
<accession>X0YNT4</accession>
<feature type="non-terminal residue" evidence="1">
    <location>
        <position position="1"/>
    </location>
</feature>
<gene>
    <name evidence="1" type="ORF">S01H4_13900</name>
</gene>
<name>X0YNT4_9ZZZZ</name>
<proteinExistence type="predicted"/>
<evidence type="ECO:0000313" key="1">
    <source>
        <dbReference type="EMBL" id="GAG57934.1"/>
    </source>
</evidence>
<dbReference type="AlphaFoldDB" id="X0YNT4"/>
<comment type="caution">
    <text evidence="1">The sequence shown here is derived from an EMBL/GenBank/DDBJ whole genome shotgun (WGS) entry which is preliminary data.</text>
</comment>
<reference evidence="1" key="1">
    <citation type="journal article" date="2014" name="Front. Microbiol.">
        <title>High frequency of phylogenetically diverse reductive dehalogenase-homologous genes in deep subseafloor sedimentary metagenomes.</title>
        <authorList>
            <person name="Kawai M."/>
            <person name="Futagami T."/>
            <person name="Toyoda A."/>
            <person name="Takaki Y."/>
            <person name="Nishi S."/>
            <person name="Hori S."/>
            <person name="Arai W."/>
            <person name="Tsubouchi T."/>
            <person name="Morono Y."/>
            <person name="Uchiyama I."/>
            <person name="Ito T."/>
            <person name="Fujiyama A."/>
            <person name="Inagaki F."/>
            <person name="Takami H."/>
        </authorList>
    </citation>
    <scope>NUCLEOTIDE SEQUENCE</scope>
    <source>
        <strain evidence="1">Expedition CK06-06</strain>
    </source>
</reference>